<dbReference type="PANTHER" id="PTHR30273">
    <property type="entry name" value="PERIPLASMIC SIGNAL SENSOR AND SIGMA FACTOR ACTIVATOR FECR-RELATED"/>
    <property type="match status" value="1"/>
</dbReference>
<sequence length="314" mass="36203">MGALLLYVSSSIFMENQNDQQEQEFRHRLSRLNFTDGDLIEEQLKAEQLWSNQELRLLLKPRKIINIRRWMSAASIVLMLSAAFIFQYIRKEKADVTAAIAYGQIRTTKGERKTVILSDGSRVTMNSASVLKYPLDFIKKNREVELQGQAFFEVKHDSAHPFIIQTSKLAVQVLGTTFDVNNYENEQELAVTVSSGKVSVLAAKKAGYRILLPGDRLVYHPENGKLEMQKVQPDDYTSWQKGYYVFEDKNLSYICKQLEKTYNVEFFFQNPELKNKKMSFRIRGENITRVTGMLSLAGGFDYTIKGRKITLTHR</sequence>
<keyword evidence="1" id="KW-0472">Membrane</keyword>
<feature type="domain" description="FecR protein" evidence="2">
    <location>
        <begin position="104"/>
        <end position="198"/>
    </location>
</feature>
<keyword evidence="5" id="KW-1185">Reference proteome</keyword>
<dbReference type="Gene3D" id="3.55.50.30">
    <property type="match status" value="1"/>
</dbReference>
<protein>
    <submittedName>
        <fullName evidence="4">FecR family protein</fullName>
    </submittedName>
</protein>
<dbReference type="EMBL" id="RBKU01000001">
    <property type="protein sequence ID" value="RKR83394.1"/>
    <property type="molecule type" value="Genomic_DNA"/>
</dbReference>
<dbReference type="InterPro" id="IPR032508">
    <property type="entry name" value="FecR_C"/>
</dbReference>
<proteinExistence type="predicted"/>
<dbReference type="Proteomes" id="UP000268007">
    <property type="component" value="Unassembled WGS sequence"/>
</dbReference>
<dbReference type="InterPro" id="IPR006860">
    <property type="entry name" value="FecR"/>
</dbReference>
<feature type="domain" description="Protein FecR C-terminal" evidence="3">
    <location>
        <begin position="243"/>
        <end position="311"/>
    </location>
</feature>
<gene>
    <name evidence="4" type="ORF">BDD43_3602</name>
</gene>
<dbReference type="PANTHER" id="PTHR30273:SF2">
    <property type="entry name" value="PROTEIN FECR"/>
    <property type="match status" value="1"/>
</dbReference>
<evidence type="ECO:0000313" key="4">
    <source>
        <dbReference type="EMBL" id="RKR83394.1"/>
    </source>
</evidence>
<dbReference type="FunFam" id="2.60.120.1440:FF:000001">
    <property type="entry name" value="Putative anti-sigma factor"/>
    <property type="match status" value="1"/>
</dbReference>
<dbReference type="GO" id="GO:0016989">
    <property type="term" value="F:sigma factor antagonist activity"/>
    <property type="evidence" value="ECO:0007669"/>
    <property type="project" value="TreeGrafter"/>
</dbReference>
<evidence type="ECO:0000259" key="2">
    <source>
        <dbReference type="Pfam" id="PF04773"/>
    </source>
</evidence>
<dbReference type="Pfam" id="PF04773">
    <property type="entry name" value="FecR"/>
    <property type="match status" value="1"/>
</dbReference>
<reference evidence="4 5" key="1">
    <citation type="submission" date="2018-10" db="EMBL/GenBank/DDBJ databases">
        <title>Genomic Encyclopedia of Archaeal and Bacterial Type Strains, Phase II (KMG-II): from individual species to whole genera.</title>
        <authorList>
            <person name="Goeker M."/>
        </authorList>
    </citation>
    <scope>NUCLEOTIDE SEQUENCE [LARGE SCALE GENOMIC DNA]</scope>
    <source>
        <strain evidence="4 5">DSM 18602</strain>
    </source>
</reference>
<dbReference type="Gene3D" id="2.60.120.1440">
    <property type="match status" value="1"/>
</dbReference>
<evidence type="ECO:0000259" key="3">
    <source>
        <dbReference type="Pfam" id="PF16344"/>
    </source>
</evidence>
<evidence type="ECO:0000256" key="1">
    <source>
        <dbReference type="SAM" id="Phobius"/>
    </source>
</evidence>
<dbReference type="PIRSF" id="PIRSF018266">
    <property type="entry name" value="FecR"/>
    <property type="match status" value="1"/>
</dbReference>
<name>A0A495J4W9_9SPHI</name>
<keyword evidence="1" id="KW-0812">Transmembrane</keyword>
<organism evidence="4 5">
    <name type="scientific">Mucilaginibacter gracilis</name>
    <dbReference type="NCBI Taxonomy" id="423350"/>
    <lineage>
        <taxon>Bacteria</taxon>
        <taxon>Pseudomonadati</taxon>
        <taxon>Bacteroidota</taxon>
        <taxon>Sphingobacteriia</taxon>
        <taxon>Sphingobacteriales</taxon>
        <taxon>Sphingobacteriaceae</taxon>
        <taxon>Mucilaginibacter</taxon>
    </lineage>
</organism>
<evidence type="ECO:0000313" key="5">
    <source>
        <dbReference type="Proteomes" id="UP000268007"/>
    </source>
</evidence>
<dbReference type="InterPro" id="IPR012373">
    <property type="entry name" value="Ferrdict_sens_TM"/>
</dbReference>
<comment type="caution">
    <text evidence="4">The sequence shown here is derived from an EMBL/GenBank/DDBJ whole genome shotgun (WGS) entry which is preliminary data.</text>
</comment>
<dbReference type="AlphaFoldDB" id="A0A495J4W9"/>
<feature type="transmembrane region" description="Helical" evidence="1">
    <location>
        <begin position="70"/>
        <end position="89"/>
    </location>
</feature>
<accession>A0A495J4W9</accession>
<dbReference type="Pfam" id="PF16344">
    <property type="entry name" value="FecR_C"/>
    <property type="match status" value="1"/>
</dbReference>
<keyword evidence="1" id="KW-1133">Transmembrane helix</keyword>